<keyword evidence="4 8" id="KW-1133">Transmembrane helix</keyword>
<dbReference type="Pfam" id="PF00361">
    <property type="entry name" value="Proton_antipo_M"/>
    <property type="match status" value="1"/>
</dbReference>
<dbReference type="InterPro" id="IPR052175">
    <property type="entry name" value="ComplexI-like_HydComp"/>
</dbReference>
<feature type="transmembrane region" description="Helical" evidence="8">
    <location>
        <begin position="73"/>
        <end position="94"/>
    </location>
</feature>
<keyword evidence="2" id="KW-1003">Cell membrane</keyword>
<name>A0ABY8EC05_9FIRM</name>
<evidence type="ECO:0000256" key="6">
    <source>
        <dbReference type="ARBA" id="ARBA00023136"/>
    </source>
</evidence>
<feature type="transmembrane region" description="Helical" evidence="8">
    <location>
        <begin position="293"/>
        <end position="315"/>
    </location>
</feature>
<evidence type="ECO:0000256" key="1">
    <source>
        <dbReference type="ARBA" id="ARBA00004651"/>
    </source>
</evidence>
<proteinExistence type="predicted"/>
<feature type="transmembrane region" description="Helical" evidence="8">
    <location>
        <begin position="201"/>
        <end position="224"/>
    </location>
</feature>
<feature type="transmembrane region" description="Helical" evidence="8">
    <location>
        <begin position="498"/>
        <end position="520"/>
    </location>
</feature>
<evidence type="ECO:0000259" key="9">
    <source>
        <dbReference type="Pfam" id="PF00361"/>
    </source>
</evidence>
<feature type="transmembrane region" description="Helical" evidence="8">
    <location>
        <begin position="268"/>
        <end position="286"/>
    </location>
</feature>
<evidence type="ECO:0000256" key="2">
    <source>
        <dbReference type="ARBA" id="ARBA00022475"/>
    </source>
</evidence>
<reference evidence="10 11" key="1">
    <citation type="submission" date="2023-03" db="EMBL/GenBank/DDBJ databases">
        <title>Complete genome sequence of Tepidibacter sp. SWIR-1, isolated from a deep-sea hydrothermal vent.</title>
        <authorList>
            <person name="Li X."/>
        </authorList>
    </citation>
    <scope>NUCLEOTIDE SEQUENCE [LARGE SCALE GENOMIC DNA]</scope>
    <source>
        <strain evidence="10 11">SWIR-1</strain>
    </source>
</reference>
<dbReference type="InterPro" id="IPR001750">
    <property type="entry name" value="ND/Mrp_TM"/>
</dbReference>
<evidence type="ECO:0000256" key="3">
    <source>
        <dbReference type="ARBA" id="ARBA00022692"/>
    </source>
</evidence>
<feature type="domain" description="NADH:quinone oxidoreductase/Mrp antiporter transmembrane" evidence="9">
    <location>
        <begin position="123"/>
        <end position="395"/>
    </location>
</feature>
<feature type="transmembrane region" description="Helical" evidence="8">
    <location>
        <begin position="410"/>
        <end position="436"/>
    </location>
</feature>
<evidence type="ECO:0000313" key="11">
    <source>
        <dbReference type="Proteomes" id="UP001222800"/>
    </source>
</evidence>
<feature type="transmembrane region" description="Helical" evidence="8">
    <location>
        <begin position="457"/>
        <end position="478"/>
    </location>
</feature>
<organism evidence="10 11">
    <name type="scientific">Tepidibacter hydrothermalis</name>
    <dbReference type="NCBI Taxonomy" id="3036126"/>
    <lineage>
        <taxon>Bacteria</taxon>
        <taxon>Bacillati</taxon>
        <taxon>Bacillota</taxon>
        <taxon>Clostridia</taxon>
        <taxon>Peptostreptococcales</taxon>
        <taxon>Peptostreptococcaceae</taxon>
        <taxon>Tepidibacter</taxon>
    </lineage>
</organism>
<evidence type="ECO:0000256" key="7">
    <source>
        <dbReference type="RuleBase" id="RU000320"/>
    </source>
</evidence>
<dbReference type="Proteomes" id="UP001222800">
    <property type="component" value="Chromosome"/>
</dbReference>
<protein>
    <submittedName>
        <fullName evidence="10">Proton-conducting transporter membrane subunit</fullName>
    </submittedName>
</protein>
<comment type="subcellular location">
    <subcellularLocation>
        <location evidence="1">Cell membrane</location>
        <topology evidence="1">Multi-pass membrane protein</topology>
    </subcellularLocation>
    <subcellularLocation>
        <location evidence="7">Membrane</location>
        <topology evidence="7">Multi-pass membrane protein</topology>
    </subcellularLocation>
</comment>
<dbReference type="PRINTS" id="PR01434">
    <property type="entry name" value="NADHDHGNASE5"/>
</dbReference>
<feature type="transmembrane region" description="Helical" evidence="8">
    <location>
        <begin position="106"/>
        <end position="123"/>
    </location>
</feature>
<evidence type="ECO:0000256" key="5">
    <source>
        <dbReference type="ARBA" id="ARBA00023002"/>
    </source>
</evidence>
<evidence type="ECO:0000256" key="4">
    <source>
        <dbReference type="ARBA" id="ARBA00022989"/>
    </source>
</evidence>
<keyword evidence="11" id="KW-1185">Reference proteome</keyword>
<dbReference type="EMBL" id="CP120733">
    <property type="protein sequence ID" value="WFD09314.1"/>
    <property type="molecule type" value="Genomic_DNA"/>
</dbReference>
<feature type="transmembrane region" description="Helical" evidence="8">
    <location>
        <begin position="371"/>
        <end position="390"/>
    </location>
</feature>
<feature type="transmembrane region" description="Helical" evidence="8">
    <location>
        <begin position="129"/>
        <end position="146"/>
    </location>
</feature>
<feature type="transmembrane region" description="Helical" evidence="8">
    <location>
        <begin position="6"/>
        <end position="21"/>
    </location>
</feature>
<feature type="transmembrane region" description="Helical" evidence="8">
    <location>
        <begin position="327"/>
        <end position="351"/>
    </location>
</feature>
<evidence type="ECO:0000256" key="8">
    <source>
        <dbReference type="SAM" id="Phobius"/>
    </source>
</evidence>
<accession>A0ABY8EC05</accession>
<sequence length="639" mass="72518">MYLIIMIILPLIGSLVGYIVGRKNERLRNLVIDIITGMEFLLVIMMYPSVSKHPIEIFIPDIMGIGLYLKMDMMRYIFVLLTCFIWFLTTIYSTQYLIKHNHRNRYYAFFMLTLSSTVGVFISENILNLFTFFEMMAFTSYMLVIHDDDVYSHEAGKIYLGMSIASGMITLMGILLLFDYTNTLNISEISSVIDSIGTMKYTIGFSLMIGFAVKACMFPLHVWLPKVYPAAPTPATAVLSGILAKAGVYGIMIVSICIMGNDKLFCEVLLILAFVSMFIGGFLAMFQRNIKRILAYSSMSQIGYILMGVALIGLIGEHKEMAIYGTMYHIVNHGLFKVLLFMIAGIIYMILDELSINKIRGFGKHKNLIKVLFLIGMFGVIGMPGFNGFISKTMLHHALSESFYEKKAMFLELLYTVCSSFTVAYLLKIFVSVFVAKNDEFKGQYKTKVKKRATIPMIILSLSIIYIAINPSFLIKIMNKDNLFFNIHLNGHFDIKFYSINNIKSSITTILMGVGIYVLFIRRYLLVEECGVKVYKNPSLNWFNLENNFYRPVCKLVYNILSIGFSAIDTFVVKSVKNTDRKIKKICNIEMSNVKCTNNGSYKVSDIPKKVGIHLNSITYSVFIIGFVLVIITIILIGL</sequence>
<evidence type="ECO:0000313" key="10">
    <source>
        <dbReference type="EMBL" id="WFD09314.1"/>
    </source>
</evidence>
<feature type="transmembrane region" description="Helical" evidence="8">
    <location>
        <begin position="618"/>
        <end position="638"/>
    </location>
</feature>
<feature type="transmembrane region" description="Helical" evidence="8">
    <location>
        <begin position="158"/>
        <end position="181"/>
    </location>
</feature>
<feature type="transmembrane region" description="Helical" evidence="8">
    <location>
        <begin position="30"/>
        <end position="50"/>
    </location>
</feature>
<keyword evidence="3 7" id="KW-0812">Transmembrane</keyword>
<dbReference type="RefSeq" id="WP_277731239.1">
    <property type="nucleotide sequence ID" value="NZ_CP120733.1"/>
</dbReference>
<gene>
    <name evidence="10" type="ORF">P4S50_13070</name>
</gene>
<dbReference type="PANTHER" id="PTHR42682">
    <property type="entry name" value="HYDROGENASE-4 COMPONENT F"/>
    <property type="match status" value="1"/>
</dbReference>
<keyword evidence="5" id="KW-0560">Oxidoreductase</keyword>
<dbReference type="PANTHER" id="PTHR42682:SF4">
    <property type="entry name" value="NADH-UBIQUINONE_PLASTOQUINONE"/>
    <property type="match status" value="1"/>
</dbReference>
<feature type="transmembrane region" description="Helical" evidence="8">
    <location>
        <begin position="236"/>
        <end position="256"/>
    </location>
</feature>
<keyword evidence="6 8" id="KW-0472">Membrane</keyword>